<dbReference type="RefSeq" id="WP_338738374.1">
    <property type="nucleotide sequence ID" value="NZ_CP146612.1"/>
</dbReference>
<dbReference type="HAMAP" id="MF_00098">
    <property type="entry name" value="Met_tRNA_synth_type1"/>
    <property type="match status" value="1"/>
</dbReference>
<reference evidence="14 15" key="1">
    <citation type="submission" date="2024-03" db="EMBL/GenBank/DDBJ databases">
        <title>A Dehalogenimonas Isolated from Estuarine Sediments Dihaloeliminates Chlorinated Alkanes.</title>
        <authorList>
            <person name="Yang Y."/>
            <person name="Wang H."/>
        </authorList>
    </citation>
    <scope>NUCLEOTIDE SEQUENCE [LARGE SCALE GENOMIC DNA]</scope>
    <source>
        <strain evidence="14 15">W</strain>
    </source>
</reference>
<evidence type="ECO:0000256" key="3">
    <source>
        <dbReference type="ARBA" id="ARBA00008258"/>
    </source>
</evidence>
<feature type="short sequence motif" description="'HIGH' region" evidence="11">
    <location>
        <begin position="12"/>
        <end position="22"/>
    </location>
</feature>
<dbReference type="PRINTS" id="PR01041">
    <property type="entry name" value="TRNASYNTHMET"/>
</dbReference>
<keyword evidence="11" id="KW-0479">Metal-binding</keyword>
<keyword evidence="6 11" id="KW-0547">Nucleotide-binding</keyword>
<evidence type="ECO:0000256" key="1">
    <source>
        <dbReference type="ARBA" id="ARBA00003314"/>
    </source>
</evidence>
<keyword evidence="7 11" id="KW-0067">ATP-binding</keyword>
<feature type="binding site" evidence="11">
    <location>
        <position position="160"/>
    </location>
    <ligand>
        <name>Zn(2+)</name>
        <dbReference type="ChEBI" id="CHEBI:29105"/>
    </ligand>
</feature>
<dbReference type="InterPro" id="IPR023458">
    <property type="entry name" value="Met-tRNA_ligase_1"/>
</dbReference>
<dbReference type="InterPro" id="IPR014729">
    <property type="entry name" value="Rossmann-like_a/b/a_fold"/>
</dbReference>
<keyword evidence="15" id="KW-1185">Reference proteome</keyword>
<evidence type="ECO:0000256" key="4">
    <source>
        <dbReference type="ARBA" id="ARBA00022490"/>
    </source>
</evidence>
<feature type="binding site" evidence="11">
    <location>
        <position position="336"/>
    </location>
    <ligand>
        <name>ATP</name>
        <dbReference type="ChEBI" id="CHEBI:30616"/>
    </ligand>
</feature>
<dbReference type="SUPFAM" id="SSF57770">
    <property type="entry name" value="Methionyl-tRNA synthetase (MetRS), Zn-domain"/>
    <property type="match status" value="1"/>
</dbReference>
<dbReference type="SUPFAM" id="SSF52374">
    <property type="entry name" value="Nucleotidylyl transferase"/>
    <property type="match status" value="1"/>
</dbReference>
<evidence type="ECO:0000256" key="2">
    <source>
        <dbReference type="ARBA" id="ARBA00004496"/>
    </source>
</evidence>
<feature type="short sequence motif" description="'KMSKS' region" evidence="11">
    <location>
        <begin position="333"/>
        <end position="337"/>
    </location>
</feature>
<organism evidence="14 15">
    <name type="scientific">Candidatus Dehalogenimonas loeffleri</name>
    <dbReference type="NCBI Taxonomy" id="3127115"/>
    <lineage>
        <taxon>Bacteria</taxon>
        <taxon>Bacillati</taxon>
        <taxon>Chloroflexota</taxon>
        <taxon>Dehalococcoidia</taxon>
        <taxon>Dehalococcoidales</taxon>
        <taxon>Dehalococcoidaceae</taxon>
        <taxon>Dehalogenimonas</taxon>
    </lineage>
</organism>
<evidence type="ECO:0000256" key="9">
    <source>
        <dbReference type="ARBA" id="ARBA00023146"/>
    </source>
</evidence>
<dbReference type="PROSITE" id="PS00178">
    <property type="entry name" value="AA_TRNA_LIGASE_I"/>
    <property type="match status" value="1"/>
</dbReference>
<name>A0ABZ2J4J1_9CHLR</name>
<dbReference type="CDD" id="cd00814">
    <property type="entry name" value="MetRS_core"/>
    <property type="match status" value="1"/>
</dbReference>
<evidence type="ECO:0000259" key="12">
    <source>
        <dbReference type="Pfam" id="PF09334"/>
    </source>
</evidence>
<keyword evidence="8 11" id="KW-0648">Protein biosynthesis</keyword>
<dbReference type="InterPro" id="IPR009080">
    <property type="entry name" value="tRNAsynth_Ia_anticodon-bd"/>
</dbReference>
<dbReference type="Gene3D" id="3.40.50.620">
    <property type="entry name" value="HUPs"/>
    <property type="match status" value="1"/>
</dbReference>
<evidence type="ECO:0000313" key="14">
    <source>
        <dbReference type="EMBL" id="WWX25825.1"/>
    </source>
</evidence>
<dbReference type="GO" id="GO:0004825">
    <property type="term" value="F:methionine-tRNA ligase activity"/>
    <property type="evidence" value="ECO:0007669"/>
    <property type="project" value="UniProtKB-EC"/>
</dbReference>
<feature type="domain" description="Methionyl-tRNA synthetase anticodon-binding" evidence="13">
    <location>
        <begin position="408"/>
        <end position="552"/>
    </location>
</feature>
<gene>
    <name evidence="11 14" type="primary">metG</name>
    <name evidence="14" type="ORF">V8247_02310</name>
</gene>
<keyword evidence="9 11" id="KW-0030">Aminoacyl-tRNA synthetase</keyword>
<dbReference type="NCBIfam" id="NF001100">
    <property type="entry name" value="PRK00133.1"/>
    <property type="match status" value="1"/>
</dbReference>
<feature type="domain" description="Methionyl/Leucyl tRNA synthetase" evidence="12">
    <location>
        <begin position="5"/>
        <end position="397"/>
    </location>
</feature>
<evidence type="ECO:0000256" key="11">
    <source>
        <dbReference type="HAMAP-Rule" id="MF_00098"/>
    </source>
</evidence>
<accession>A0ABZ2J4J1</accession>
<dbReference type="SUPFAM" id="SSF47323">
    <property type="entry name" value="Anticodon-binding domain of a subclass of class I aminoacyl-tRNA synthetases"/>
    <property type="match status" value="1"/>
</dbReference>
<protein>
    <recommendedName>
        <fullName evidence="11">Methionine--tRNA ligase</fullName>
        <ecNumber evidence="11">6.1.1.10</ecNumber>
    </recommendedName>
    <alternativeName>
        <fullName evidence="11">Methionyl-tRNA synthetase</fullName>
        <shortName evidence="11">MetRS</shortName>
    </alternativeName>
</protein>
<dbReference type="InterPro" id="IPR033911">
    <property type="entry name" value="MetRS_core"/>
</dbReference>
<keyword evidence="4 11" id="KW-0963">Cytoplasm</keyword>
<comment type="cofactor">
    <cofactor evidence="11">
        <name>Zn(2+)</name>
        <dbReference type="ChEBI" id="CHEBI:29105"/>
    </cofactor>
    <text evidence="11">Binds 1 zinc ion per subunit.</text>
</comment>
<dbReference type="EMBL" id="CP146612">
    <property type="protein sequence ID" value="WWX25825.1"/>
    <property type="molecule type" value="Genomic_DNA"/>
</dbReference>
<dbReference type="Gene3D" id="1.10.730.10">
    <property type="entry name" value="Isoleucyl-tRNA Synthetase, Domain 1"/>
    <property type="match status" value="1"/>
</dbReference>
<dbReference type="InterPro" id="IPR014758">
    <property type="entry name" value="Met-tRNA_synth"/>
</dbReference>
<feature type="binding site" evidence="11">
    <location>
        <position position="157"/>
    </location>
    <ligand>
        <name>Zn(2+)</name>
        <dbReference type="ChEBI" id="CHEBI:29105"/>
    </ligand>
</feature>
<evidence type="ECO:0000259" key="13">
    <source>
        <dbReference type="Pfam" id="PF19303"/>
    </source>
</evidence>
<dbReference type="Pfam" id="PF09334">
    <property type="entry name" value="tRNA-synt_1g"/>
    <property type="match status" value="1"/>
</dbReference>
<dbReference type="InterPro" id="IPR001412">
    <property type="entry name" value="aa-tRNA-synth_I_CS"/>
</dbReference>
<proteinExistence type="inferred from homology"/>
<comment type="subcellular location">
    <subcellularLocation>
        <location evidence="2 11">Cytoplasm</location>
    </subcellularLocation>
</comment>
<dbReference type="Pfam" id="PF19303">
    <property type="entry name" value="Anticodon_3"/>
    <property type="match status" value="1"/>
</dbReference>
<dbReference type="PANTHER" id="PTHR45765:SF1">
    <property type="entry name" value="METHIONINE--TRNA LIGASE, CYTOPLASMIC"/>
    <property type="match status" value="1"/>
</dbReference>
<evidence type="ECO:0000256" key="7">
    <source>
        <dbReference type="ARBA" id="ARBA00022840"/>
    </source>
</evidence>
<evidence type="ECO:0000256" key="8">
    <source>
        <dbReference type="ARBA" id="ARBA00022917"/>
    </source>
</evidence>
<feature type="binding site" evidence="11">
    <location>
        <position position="147"/>
    </location>
    <ligand>
        <name>Zn(2+)</name>
        <dbReference type="ChEBI" id="CHEBI:29105"/>
    </ligand>
</feature>
<dbReference type="InterPro" id="IPR015413">
    <property type="entry name" value="Methionyl/Leucyl_tRNA_Synth"/>
</dbReference>
<feature type="binding site" evidence="11">
    <location>
        <position position="144"/>
    </location>
    <ligand>
        <name>Zn(2+)</name>
        <dbReference type="ChEBI" id="CHEBI:29105"/>
    </ligand>
</feature>
<dbReference type="EC" id="6.1.1.10" evidence="11"/>
<evidence type="ECO:0000256" key="5">
    <source>
        <dbReference type="ARBA" id="ARBA00022598"/>
    </source>
</evidence>
<dbReference type="PANTHER" id="PTHR45765">
    <property type="entry name" value="METHIONINE--TRNA LIGASE"/>
    <property type="match status" value="1"/>
</dbReference>
<evidence type="ECO:0000256" key="6">
    <source>
        <dbReference type="ARBA" id="ARBA00022741"/>
    </source>
</evidence>
<dbReference type="Gene3D" id="2.20.28.20">
    <property type="entry name" value="Methionyl-tRNA synthetase, Zn-domain"/>
    <property type="match status" value="1"/>
</dbReference>
<dbReference type="Proteomes" id="UP001375370">
    <property type="component" value="Chromosome"/>
</dbReference>
<dbReference type="InterPro" id="IPR041872">
    <property type="entry name" value="Anticodon_Met"/>
</dbReference>
<keyword evidence="5 11" id="KW-0436">Ligase</keyword>
<comment type="subunit">
    <text evidence="11">Monomer.</text>
</comment>
<keyword evidence="11" id="KW-0862">Zinc</keyword>
<dbReference type="InterPro" id="IPR029038">
    <property type="entry name" value="MetRS_Zn"/>
</dbReference>
<dbReference type="CDD" id="cd07957">
    <property type="entry name" value="Anticodon_Ia_Met"/>
    <property type="match status" value="1"/>
</dbReference>
<dbReference type="NCBIfam" id="TIGR00398">
    <property type="entry name" value="metG"/>
    <property type="match status" value="1"/>
</dbReference>
<comment type="similarity">
    <text evidence="3 11">Belongs to the class-I aminoacyl-tRNA synthetase family. MetG type 1 subfamily.</text>
</comment>
<comment type="function">
    <text evidence="1 11">Is required not only for elongation of protein synthesis but also for the initiation of all mRNA translation through initiator tRNA(fMet) aminoacylation.</text>
</comment>
<evidence type="ECO:0000256" key="10">
    <source>
        <dbReference type="ARBA" id="ARBA00047364"/>
    </source>
</evidence>
<comment type="catalytic activity">
    <reaction evidence="10 11">
        <text>tRNA(Met) + L-methionine + ATP = L-methionyl-tRNA(Met) + AMP + diphosphate</text>
        <dbReference type="Rhea" id="RHEA:13481"/>
        <dbReference type="Rhea" id="RHEA-COMP:9667"/>
        <dbReference type="Rhea" id="RHEA-COMP:9698"/>
        <dbReference type="ChEBI" id="CHEBI:30616"/>
        <dbReference type="ChEBI" id="CHEBI:33019"/>
        <dbReference type="ChEBI" id="CHEBI:57844"/>
        <dbReference type="ChEBI" id="CHEBI:78442"/>
        <dbReference type="ChEBI" id="CHEBI:78530"/>
        <dbReference type="ChEBI" id="CHEBI:456215"/>
        <dbReference type="EC" id="6.1.1.10"/>
    </reaction>
</comment>
<sequence>MTERIYIGVAWPYANNRLHLGHVAGAYLPPDIFARYHRTRGSEVLMVTGSDRHGTPVTIRAEAEGKTPAEIADYYHAKFVENWAALGITFDLYTHTGTDNHREVVQDIFLRLLEKDYLYKDTVSQPYCAGCRRFLPDRYVEGTCPSCRTPGARGDQCDACGKPMNPVDLIDVRCKLCGSVPEFRETEHFFLRLSAFEKPLLEWIETQADHWRLNVQRFTRQYLKDGLRDRAITRDITWGIPVPLEGYDDKRIYVWFEAVIGYLSASKEWAQKTGDPEAWRKFWQQECKTYYFIGKDNIPFHTIIWPSILMGYGGLNLPYDVPSNEFLTMEAQKLSKSRNVAIWLDDFLSRYQPDALRYMLSVNMPDTSDTDFSWREFVRRNNDELVATWGNLVNRVLSMLQKHFEGKVPEPGELDERSNDIIARTEATLNTMDEQLHGCKFRDAIKTAMALAAEANRYLDEKSPWKTVKTDKAAAAQSLYTALTVISGLRTAFYPFLPFSSAKLHGFLGYDGTIQADGWKLRRPVTGAALNPPEALFIKLDEAVIEEEAARLGIGVS</sequence>
<evidence type="ECO:0000313" key="15">
    <source>
        <dbReference type="Proteomes" id="UP001375370"/>
    </source>
</evidence>